<evidence type="ECO:0000313" key="5">
    <source>
        <dbReference type="EMBL" id="PIN14839.1"/>
    </source>
</evidence>
<keyword evidence="2" id="KW-0863">Zinc-finger</keyword>
<dbReference type="SUPFAM" id="SSF57903">
    <property type="entry name" value="FYVE/PHD zinc finger"/>
    <property type="match status" value="1"/>
</dbReference>
<name>A0A2G9HBG1_9LAMI</name>
<keyword evidence="1" id="KW-0479">Metal-binding</keyword>
<reference evidence="6" key="1">
    <citation type="journal article" date="2018" name="Gigascience">
        <title>Genome assembly of the Pink Ipe (Handroanthus impetiginosus, Bignoniaceae), a highly valued, ecologically keystone Neotropical timber forest tree.</title>
        <authorList>
            <person name="Silva-Junior O.B."/>
            <person name="Grattapaglia D."/>
            <person name="Novaes E."/>
            <person name="Collevatti R.G."/>
        </authorList>
    </citation>
    <scope>NUCLEOTIDE SEQUENCE [LARGE SCALE GENOMIC DNA]</scope>
    <source>
        <strain evidence="6">cv. UFG-1</strain>
    </source>
</reference>
<evidence type="ECO:0000256" key="3">
    <source>
        <dbReference type="ARBA" id="ARBA00022833"/>
    </source>
</evidence>
<protein>
    <submittedName>
        <fullName evidence="5">Uncharacterized protein</fullName>
    </submittedName>
</protein>
<organism evidence="5 6">
    <name type="scientific">Handroanthus impetiginosus</name>
    <dbReference type="NCBI Taxonomy" id="429701"/>
    <lineage>
        <taxon>Eukaryota</taxon>
        <taxon>Viridiplantae</taxon>
        <taxon>Streptophyta</taxon>
        <taxon>Embryophyta</taxon>
        <taxon>Tracheophyta</taxon>
        <taxon>Spermatophyta</taxon>
        <taxon>Magnoliopsida</taxon>
        <taxon>eudicotyledons</taxon>
        <taxon>Gunneridae</taxon>
        <taxon>Pentapetalae</taxon>
        <taxon>asterids</taxon>
        <taxon>lamiids</taxon>
        <taxon>Lamiales</taxon>
        <taxon>Bignoniaceae</taxon>
        <taxon>Crescentiina</taxon>
        <taxon>Tabebuia alliance</taxon>
        <taxon>Handroanthus</taxon>
    </lineage>
</organism>
<proteinExistence type="predicted"/>
<dbReference type="PROSITE" id="PS51257">
    <property type="entry name" value="PROKAR_LIPOPROTEIN"/>
    <property type="match status" value="1"/>
</dbReference>
<sequence>MMIKPDPAAGPINSPVATACGNCQVQERLLLHHVRHRGIIRRLCTTCVLRLHPQSFCPTCFQVYPSPPSNDAVLPCVKCYSPTHTHCVATGPTAPSSPYICPLCVNPRAPIFKLKTAKEAHVKTGEGLSVKNEECKVMDRDAAKKLLAAATIASTSMNKAAVVAKLEAEKRAKEAACTRKRAREALEHVAYLVMKEKLRKKEAAGSGLTGVGGNVGYVAGGFNAPKLKRESNINVGSDRNGVGASMIVEEKINRMGNADGMNNSNQILAAMNAVELKENEKMGGITSHGVTLNDDKANMDVDEKDRMMVNGGGFSAERNNGTDIGHVMYADMETGTENLSVQGERQDDTSIDVVLVPTAPDQNNQMHYKENSNGEEQHPNAGRL</sequence>
<gene>
    <name evidence="5" type="ORF">CDL12_12525</name>
</gene>
<feature type="region of interest" description="Disordered" evidence="4">
    <location>
        <begin position="359"/>
        <end position="384"/>
    </location>
</feature>
<dbReference type="PANTHER" id="PTHR34451">
    <property type="entry name" value="PHD FINGER FAMILY PROTEIN"/>
    <property type="match status" value="1"/>
</dbReference>
<dbReference type="AlphaFoldDB" id="A0A2G9HBG1"/>
<dbReference type="EMBL" id="NKXS01002196">
    <property type="protein sequence ID" value="PIN14839.1"/>
    <property type="molecule type" value="Genomic_DNA"/>
</dbReference>
<evidence type="ECO:0000313" key="6">
    <source>
        <dbReference type="Proteomes" id="UP000231279"/>
    </source>
</evidence>
<dbReference type="STRING" id="429701.A0A2G9HBG1"/>
<accession>A0A2G9HBG1</accession>
<feature type="compositionally biased region" description="Basic and acidic residues" evidence="4">
    <location>
        <begin position="367"/>
        <end position="378"/>
    </location>
</feature>
<evidence type="ECO:0000256" key="1">
    <source>
        <dbReference type="ARBA" id="ARBA00022723"/>
    </source>
</evidence>
<dbReference type="GO" id="GO:0008270">
    <property type="term" value="F:zinc ion binding"/>
    <property type="evidence" value="ECO:0007669"/>
    <property type="project" value="UniProtKB-KW"/>
</dbReference>
<evidence type="ECO:0000256" key="2">
    <source>
        <dbReference type="ARBA" id="ARBA00022771"/>
    </source>
</evidence>
<dbReference type="Proteomes" id="UP000231279">
    <property type="component" value="Unassembled WGS sequence"/>
</dbReference>
<keyword evidence="3" id="KW-0862">Zinc</keyword>
<dbReference type="InterPro" id="IPR011011">
    <property type="entry name" value="Znf_FYVE_PHD"/>
</dbReference>
<dbReference type="OrthoDB" id="692041at2759"/>
<evidence type="ECO:0000256" key="4">
    <source>
        <dbReference type="SAM" id="MobiDB-lite"/>
    </source>
</evidence>
<dbReference type="PANTHER" id="PTHR34451:SF7">
    <property type="entry name" value="PHD FINGER FAMILY PROTEIN"/>
    <property type="match status" value="1"/>
</dbReference>
<comment type="caution">
    <text evidence="5">The sequence shown here is derived from an EMBL/GenBank/DDBJ whole genome shotgun (WGS) entry which is preliminary data.</text>
</comment>
<keyword evidence="6" id="KW-1185">Reference proteome</keyword>